<dbReference type="SUPFAM" id="SSF52743">
    <property type="entry name" value="Subtilisin-like"/>
    <property type="match status" value="1"/>
</dbReference>
<dbReference type="RefSeq" id="XP_062754702.1">
    <property type="nucleotide sequence ID" value="XM_062901075.1"/>
</dbReference>
<keyword evidence="2" id="KW-0645">Protease</keyword>
<protein>
    <recommendedName>
        <fullName evidence="7">Peptidase S8/S53 domain-containing protein</fullName>
    </recommendedName>
</protein>
<dbReference type="Pfam" id="PF00082">
    <property type="entry name" value="Peptidase_S8"/>
    <property type="match status" value="1"/>
</dbReference>
<dbReference type="AlphaFoldDB" id="A0AAE1M412"/>
<comment type="caution">
    <text evidence="8">The sequence shown here is derived from an EMBL/GenBank/DDBJ whole genome shotgun (WGS) entry which is preliminary data.</text>
</comment>
<evidence type="ECO:0000313" key="8">
    <source>
        <dbReference type="EMBL" id="KAK4071082.1"/>
    </source>
</evidence>
<gene>
    <name evidence="8" type="ORF">Triagg1_6449</name>
</gene>
<evidence type="ECO:0000256" key="6">
    <source>
        <dbReference type="SAM" id="MobiDB-lite"/>
    </source>
</evidence>
<evidence type="ECO:0000256" key="4">
    <source>
        <dbReference type="ARBA" id="ARBA00022825"/>
    </source>
</evidence>
<evidence type="ECO:0000256" key="2">
    <source>
        <dbReference type="ARBA" id="ARBA00022670"/>
    </source>
</evidence>
<dbReference type="GeneID" id="87920979"/>
<dbReference type="Gene3D" id="3.40.50.200">
    <property type="entry name" value="Peptidase S8/S53 domain"/>
    <property type="match status" value="1"/>
</dbReference>
<comment type="caution">
    <text evidence="5">Lacks conserved residue(s) required for the propagation of feature annotation.</text>
</comment>
<dbReference type="InterPro" id="IPR050131">
    <property type="entry name" value="Peptidase_S8_subtilisin-like"/>
</dbReference>
<sequence length="388" mass="43522">MKRLREEEESPKLDLKRRRGDEVDISTPLQPTSEAEEERKEKLPNLEEIWEKLAPEFSKFTNKYWDLVQNARSEPRGYRPIRIAIIDTGMLEIRPDTDNRGVAATDRQQLDTLRTDEQQEHLSRRPIDETLRSRIKAGRSFVDDDDASSQQFLASDAHGTRMAKIIGSIDPCCDLYIARVASRRSGITYESVAKASSSYLAIRWAISKGVDVISMSFGLRDKTDELEDACREATKRGIAMLCSAHEGDINLKHAYPARFCGTIPIMACDESGMVPRGNKKLGNEFAVHAPVEIFPVLNCNDNVSPSSLATAIAAGLGSLILSCHQLAHREEENVEQKGQSSLARYYLQKMAGDGSNFVQPDRFARIDRCINEGGEIDIQAILQTFFRV</sequence>
<comment type="similarity">
    <text evidence="1 5">Belongs to the peptidase S8 family.</text>
</comment>
<organism evidence="8 9">
    <name type="scientific">Trichoderma aggressivum f. europaeum</name>
    <dbReference type="NCBI Taxonomy" id="173218"/>
    <lineage>
        <taxon>Eukaryota</taxon>
        <taxon>Fungi</taxon>
        <taxon>Dikarya</taxon>
        <taxon>Ascomycota</taxon>
        <taxon>Pezizomycotina</taxon>
        <taxon>Sordariomycetes</taxon>
        <taxon>Hypocreomycetidae</taxon>
        <taxon>Hypocreales</taxon>
        <taxon>Hypocreaceae</taxon>
        <taxon>Trichoderma</taxon>
    </lineage>
</organism>
<feature type="domain" description="Peptidase S8/S53" evidence="7">
    <location>
        <begin position="81"/>
        <end position="326"/>
    </location>
</feature>
<evidence type="ECO:0000256" key="5">
    <source>
        <dbReference type="PROSITE-ProRule" id="PRU01240"/>
    </source>
</evidence>
<dbReference type="PANTHER" id="PTHR43806">
    <property type="entry name" value="PEPTIDASE S8"/>
    <property type="match status" value="1"/>
</dbReference>
<feature type="region of interest" description="Disordered" evidence="6">
    <location>
        <begin position="1"/>
        <end position="41"/>
    </location>
</feature>
<accession>A0AAE1M412</accession>
<evidence type="ECO:0000259" key="7">
    <source>
        <dbReference type="Pfam" id="PF00082"/>
    </source>
</evidence>
<dbReference type="PRINTS" id="PR00723">
    <property type="entry name" value="SUBTILISIN"/>
</dbReference>
<evidence type="ECO:0000256" key="3">
    <source>
        <dbReference type="ARBA" id="ARBA00022801"/>
    </source>
</evidence>
<dbReference type="GO" id="GO:0006508">
    <property type="term" value="P:proteolysis"/>
    <property type="evidence" value="ECO:0007669"/>
    <property type="project" value="UniProtKB-KW"/>
</dbReference>
<evidence type="ECO:0000256" key="1">
    <source>
        <dbReference type="ARBA" id="ARBA00011073"/>
    </source>
</evidence>
<dbReference type="GO" id="GO:0004252">
    <property type="term" value="F:serine-type endopeptidase activity"/>
    <property type="evidence" value="ECO:0007669"/>
    <property type="project" value="InterPro"/>
</dbReference>
<proteinExistence type="inferred from homology"/>
<reference evidence="8" key="1">
    <citation type="submission" date="2023-11" db="EMBL/GenBank/DDBJ databases">
        <title>The genome sequences of three competitors of mushroom-forming fungi.</title>
        <authorList>
            <person name="Beijen E."/>
            <person name="Ohm R.A."/>
        </authorList>
    </citation>
    <scope>NUCLEOTIDE SEQUENCE</scope>
    <source>
        <strain evidence="8">CBS 100526</strain>
    </source>
</reference>
<dbReference type="PROSITE" id="PS51892">
    <property type="entry name" value="SUBTILASE"/>
    <property type="match status" value="1"/>
</dbReference>
<feature type="compositionally biased region" description="Basic and acidic residues" evidence="6">
    <location>
        <begin position="1"/>
        <end position="22"/>
    </location>
</feature>
<dbReference type="PANTHER" id="PTHR43806:SF11">
    <property type="entry name" value="CEREVISIN-RELATED"/>
    <property type="match status" value="1"/>
</dbReference>
<dbReference type="InterPro" id="IPR015500">
    <property type="entry name" value="Peptidase_S8_subtilisin-rel"/>
</dbReference>
<name>A0AAE1M412_9HYPO</name>
<keyword evidence="9" id="KW-1185">Reference proteome</keyword>
<dbReference type="Proteomes" id="UP001273209">
    <property type="component" value="Unassembled WGS sequence"/>
</dbReference>
<dbReference type="EMBL" id="JAWRVG010000025">
    <property type="protein sequence ID" value="KAK4071082.1"/>
    <property type="molecule type" value="Genomic_DNA"/>
</dbReference>
<dbReference type="InterPro" id="IPR036852">
    <property type="entry name" value="Peptidase_S8/S53_dom_sf"/>
</dbReference>
<evidence type="ECO:0000313" key="9">
    <source>
        <dbReference type="Proteomes" id="UP001273209"/>
    </source>
</evidence>
<dbReference type="InterPro" id="IPR000209">
    <property type="entry name" value="Peptidase_S8/S53_dom"/>
</dbReference>
<keyword evidence="4" id="KW-0720">Serine protease</keyword>
<keyword evidence="3" id="KW-0378">Hydrolase</keyword>